<organism evidence="1">
    <name type="scientific">biofilter metagenome</name>
    <dbReference type="NCBI Taxonomy" id="1070537"/>
    <lineage>
        <taxon>unclassified sequences</taxon>
        <taxon>metagenomes</taxon>
        <taxon>ecological metagenomes</taxon>
    </lineage>
</organism>
<reference evidence="1" key="1">
    <citation type="journal article" date="2016" name="Sci. Rep.">
        <title>Genomics of high molecular weight plasmids isolated from an on-farm biopurification system.</title>
        <authorList>
            <person name="Martini M.C."/>
            <person name="Wibberg D."/>
            <person name="Lozano M."/>
            <person name="Torres Tejerizo G."/>
            <person name="Albicoro F.J."/>
            <person name="Jaenicke S."/>
            <person name="van Elsas J.D."/>
            <person name="Petroni A."/>
            <person name="Garcillan-Barcia M.P."/>
            <person name="de la Cruz F."/>
            <person name="Schluter A."/>
            <person name="Puhler A."/>
            <person name="Pistorio M."/>
            <person name="Lagares A."/>
            <person name="Del Papa M.F."/>
        </authorList>
    </citation>
    <scope>NUCLEOTIDE SEQUENCE</scope>
    <source>
        <plasmid evidence="1">pMC3</plasmid>
    </source>
</reference>
<evidence type="ECO:0000313" key="1">
    <source>
        <dbReference type="EMBL" id="CVK35549.1"/>
    </source>
</evidence>
<geneLocation type="plasmid" evidence="1">
    <name>pMC3</name>
</geneLocation>
<sequence length="39" mass="4749">MGGFSRLYVFLYNNMKHLVKAFHLVQKHNIQFYLSLSRF</sequence>
<dbReference type="EMBL" id="LT158603">
    <property type="protein sequence ID" value="CVK35549.1"/>
    <property type="molecule type" value="Genomic_DNA"/>
</dbReference>
<gene>
    <name evidence="1" type="ORF">MCM2015_pMC3_6</name>
</gene>
<name>A0A1A7GER4_9ZZZZ</name>
<protein>
    <submittedName>
        <fullName evidence="1">Uncharacterized protein</fullName>
    </submittedName>
</protein>
<keyword evidence="1" id="KW-0614">Plasmid</keyword>
<dbReference type="AlphaFoldDB" id="A0A1A7GER4"/>
<proteinExistence type="predicted"/>
<accession>A0A1A7GER4</accession>